<sequence>MAQKDKVSLYSLPQPEYVISPSLVTNIQFGICDHNGAEGRPSVLSMLHESEESSFRIPSVEVPSRALRSNYHQPNGLRHRGNQQENRNLHRRRPVRLQDIVALNAIMDNVGALATLVYHLHLHAFGLMVG</sequence>
<dbReference type="AlphaFoldDB" id="A0A7J8SCY8"/>
<evidence type="ECO:0000256" key="2">
    <source>
        <dbReference type="SAM" id="Phobius"/>
    </source>
</evidence>
<evidence type="ECO:0000256" key="1">
    <source>
        <dbReference type="SAM" id="MobiDB-lite"/>
    </source>
</evidence>
<accession>A0A7J8SCY8</accession>
<gene>
    <name evidence="3" type="ORF">Godav_008893</name>
</gene>
<proteinExistence type="predicted"/>
<protein>
    <submittedName>
        <fullName evidence="3">Uncharacterized protein</fullName>
    </submittedName>
</protein>
<evidence type="ECO:0000313" key="4">
    <source>
        <dbReference type="Proteomes" id="UP000593561"/>
    </source>
</evidence>
<name>A0A7J8SCY8_GOSDV</name>
<keyword evidence="2" id="KW-0812">Transmembrane</keyword>
<dbReference type="EMBL" id="JABFAC010000009">
    <property type="protein sequence ID" value="MBA0623426.1"/>
    <property type="molecule type" value="Genomic_DNA"/>
</dbReference>
<comment type="caution">
    <text evidence="3">The sequence shown here is derived from an EMBL/GenBank/DDBJ whole genome shotgun (WGS) entry which is preliminary data.</text>
</comment>
<reference evidence="3 4" key="1">
    <citation type="journal article" date="2019" name="Genome Biol. Evol.">
        <title>Insights into the evolution of the New World diploid cottons (Gossypium, subgenus Houzingenia) based on genome sequencing.</title>
        <authorList>
            <person name="Grover C.E."/>
            <person name="Arick M.A. 2nd"/>
            <person name="Thrash A."/>
            <person name="Conover J.L."/>
            <person name="Sanders W.S."/>
            <person name="Peterson D.G."/>
            <person name="Frelichowski J.E."/>
            <person name="Scheffler J.A."/>
            <person name="Scheffler B.E."/>
            <person name="Wendel J.F."/>
        </authorList>
    </citation>
    <scope>NUCLEOTIDE SEQUENCE [LARGE SCALE GENOMIC DNA]</scope>
    <source>
        <strain evidence="3">27</strain>
        <tissue evidence="3">Leaf</tissue>
    </source>
</reference>
<evidence type="ECO:0000313" key="3">
    <source>
        <dbReference type="EMBL" id="MBA0623426.1"/>
    </source>
</evidence>
<keyword evidence="2" id="KW-0472">Membrane</keyword>
<feature type="transmembrane region" description="Helical" evidence="2">
    <location>
        <begin position="100"/>
        <end position="120"/>
    </location>
</feature>
<organism evidence="3 4">
    <name type="scientific">Gossypium davidsonii</name>
    <name type="common">Davidson's cotton</name>
    <name type="synonym">Gossypium klotzschianum subsp. davidsonii</name>
    <dbReference type="NCBI Taxonomy" id="34287"/>
    <lineage>
        <taxon>Eukaryota</taxon>
        <taxon>Viridiplantae</taxon>
        <taxon>Streptophyta</taxon>
        <taxon>Embryophyta</taxon>
        <taxon>Tracheophyta</taxon>
        <taxon>Spermatophyta</taxon>
        <taxon>Magnoliopsida</taxon>
        <taxon>eudicotyledons</taxon>
        <taxon>Gunneridae</taxon>
        <taxon>Pentapetalae</taxon>
        <taxon>rosids</taxon>
        <taxon>malvids</taxon>
        <taxon>Malvales</taxon>
        <taxon>Malvaceae</taxon>
        <taxon>Malvoideae</taxon>
        <taxon>Gossypium</taxon>
    </lineage>
</organism>
<feature type="region of interest" description="Disordered" evidence="1">
    <location>
        <begin position="70"/>
        <end position="91"/>
    </location>
</feature>
<keyword evidence="4" id="KW-1185">Reference proteome</keyword>
<keyword evidence="2" id="KW-1133">Transmembrane helix</keyword>
<dbReference type="Proteomes" id="UP000593561">
    <property type="component" value="Unassembled WGS sequence"/>
</dbReference>